<dbReference type="GO" id="GO:0008810">
    <property type="term" value="F:cellulase activity"/>
    <property type="evidence" value="ECO:0007669"/>
    <property type="project" value="UniProtKB-EC"/>
</dbReference>
<keyword evidence="10" id="KW-0812">Transmembrane</keyword>
<dbReference type="InterPro" id="IPR008928">
    <property type="entry name" value="6-hairpin_glycosidase_sf"/>
</dbReference>
<comment type="catalytic activity">
    <reaction evidence="1">
        <text>Endohydrolysis of (1-&gt;4)-beta-D-glucosidic linkages in cellulose, lichenin and cereal beta-D-glucans.</text>
        <dbReference type="EC" id="3.2.1.4"/>
    </reaction>
</comment>
<dbReference type="InterPro" id="IPR001701">
    <property type="entry name" value="Glyco_hydro_9"/>
</dbReference>
<keyword evidence="7" id="KW-0326">Glycosidase</keyword>
<feature type="region of interest" description="Disordered" evidence="9">
    <location>
        <begin position="507"/>
        <end position="544"/>
    </location>
</feature>
<sequence>MTSIIHAQNQYYTTLLNDSLYFFEAQRSGILPDNNRVDWRHDSGLQDGLDNDIDLTGGYYDAGNYLKFTLPLSHTLTLISWGALEWYDGYVNGSQLEYLHNMLRWGTDWLIKAHPSDNVLYVQVGDGAVDNNYWGPDTEIPTPRPSFMINESNPGTDVAALTAAAFASTSMIFRKTDEDYANTLVSHAETLYAFAESATPWQVYSDSVEAAKDYYETYDYSSQLVYGALWLYRATNNTVYRDKASNYFDQFSLKSKAITIMDWHDQTGGVFVLGAAIDTTTDKYKDAAKDYIDAIISSGSGGPCSYTPGGLLWCDSQSGWSSLVIGNNMAFLAAMFSHTVSGTSEYDAFTRAQIDYVLGDNPMHTPYIIGIHPNSPQNPHHAGASGGTNIRNIDSGQTSHVLYGSIVGGPDEEDRFFDERSDYKQNEVSLNYQASIQGLIAYQLVTQAGNPPYANITEPRPDVRRPGQSDTIAGWIIAVIVIAIIAGIVIAVIGVCFVRRKRRSRKGTVGELEKANNNQNSSSGPLNRQMNVPTSSTVIRNSDS</sequence>
<dbReference type="PANTHER" id="PTHR22298">
    <property type="entry name" value="ENDO-1,4-BETA-GLUCANASE"/>
    <property type="match status" value="1"/>
</dbReference>
<evidence type="ECO:0000256" key="9">
    <source>
        <dbReference type="SAM" id="MobiDB-lite"/>
    </source>
</evidence>
<evidence type="ECO:0000256" key="10">
    <source>
        <dbReference type="SAM" id="Phobius"/>
    </source>
</evidence>
<evidence type="ECO:0000256" key="5">
    <source>
        <dbReference type="ARBA" id="ARBA00023001"/>
    </source>
</evidence>
<evidence type="ECO:0000259" key="11">
    <source>
        <dbReference type="Pfam" id="PF00759"/>
    </source>
</evidence>
<keyword evidence="10" id="KW-1133">Transmembrane helix</keyword>
<evidence type="ECO:0000256" key="4">
    <source>
        <dbReference type="ARBA" id="ARBA00022801"/>
    </source>
</evidence>
<feature type="transmembrane region" description="Helical" evidence="10">
    <location>
        <begin position="472"/>
        <end position="498"/>
    </location>
</feature>
<gene>
    <name evidence="12" type="ORF">INT45_007985</name>
</gene>
<dbReference type="SUPFAM" id="SSF48208">
    <property type="entry name" value="Six-hairpin glycosidases"/>
    <property type="match status" value="1"/>
</dbReference>
<evidence type="ECO:0000256" key="7">
    <source>
        <dbReference type="ARBA" id="ARBA00023295"/>
    </source>
</evidence>
<dbReference type="Pfam" id="PF00759">
    <property type="entry name" value="Glyco_hydro_9"/>
    <property type="match status" value="1"/>
</dbReference>
<proteinExistence type="inferred from homology"/>
<accession>A0A8H7VPD0</accession>
<dbReference type="EMBL" id="JAEPRB010000092">
    <property type="protein sequence ID" value="KAG2222099.1"/>
    <property type="molecule type" value="Genomic_DNA"/>
</dbReference>
<dbReference type="AlphaFoldDB" id="A0A8H7VPD0"/>
<evidence type="ECO:0000313" key="13">
    <source>
        <dbReference type="Proteomes" id="UP000646827"/>
    </source>
</evidence>
<keyword evidence="4" id="KW-0378">Hydrolase</keyword>
<evidence type="ECO:0000256" key="3">
    <source>
        <dbReference type="ARBA" id="ARBA00012601"/>
    </source>
</evidence>
<keyword evidence="10" id="KW-0472">Membrane</keyword>
<comment type="similarity">
    <text evidence="2">Belongs to the glycosyl hydrolase 9 (cellulase E) family.</text>
</comment>
<protein>
    <recommendedName>
        <fullName evidence="3">cellulase</fullName>
        <ecNumber evidence="3">3.2.1.4</ecNumber>
    </recommendedName>
</protein>
<feature type="compositionally biased region" description="Polar residues" evidence="9">
    <location>
        <begin position="515"/>
        <end position="544"/>
    </location>
</feature>
<evidence type="ECO:0000256" key="6">
    <source>
        <dbReference type="ARBA" id="ARBA00023277"/>
    </source>
</evidence>
<evidence type="ECO:0000256" key="1">
    <source>
        <dbReference type="ARBA" id="ARBA00000966"/>
    </source>
</evidence>
<dbReference type="InterPro" id="IPR012341">
    <property type="entry name" value="6hp_glycosidase-like_sf"/>
</dbReference>
<keyword evidence="5" id="KW-0136">Cellulose degradation</keyword>
<dbReference type="OrthoDB" id="10257085at2759"/>
<dbReference type="EC" id="3.2.1.4" evidence="3"/>
<feature type="domain" description="Glycoside hydrolase family 9" evidence="11">
    <location>
        <begin position="12"/>
        <end position="439"/>
    </location>
</feature>
<name>A0A8H7VPD0_9FUNG</name>
<dbReference type="Gene3D" id="1.50.10.10">
    <property type="match status" value="1"/>
</dbReference>
<comment type="caution">
    <text evidence="12">The sequence shown here is derived from an EMBL/GenBank/DDBJ whole genome shotgun (WGS) entry which is preliminary data.</text>
</comment>
<reference evidence="12 13" key="1">
    <citation type="submission" date="2020-12" db="EMBL/GenBank/DDBJ databases">
        <title>Metabolic potential, ecology and presence of endohyphal bacteria is reflected in genomic diversity of Mucoromycotina.</title>
        <authorList>
            <person name="Muszewska A."/>
            <person name="Okrasinska A."/>
            <person name="Steczkiewicz K."/>
            <person name="Drgas O."/>
            <person name="Orlowska M."/>
            <person name="Perlinska-Lenart U."/>
            <person name="Aleksandrzak-Piekarczyk T."/>
            <person name="Szatraj K."/>
            <person name="Zielenkiewicz U."/>
            <person name="Pilsyk S."/>
            <person name="Malc E."/>
            <person name="Mieczkowski P."/>
            <person name="Kruszewska J.S."/>
            <person name="Biernat P."/>
            <person name="Pawlowska J."/>
        </authorList>
    </citation>
    <scope>NUCLEOTIDE SEQUENCE [LARGE SCALE GENOMIC DNA]</scope>
    <source>
        <strain evidence="12 13">CBS 142.35</strain>
    </source>
</reference>
<evidence type="ECO:0000313" key="12">
    <source>
        <dbReference type="EMBL" id="KAG2222099.1"/>
    </source>
</evidence>
<evidence type="ECO:0000256" key="2">
    <source>
        <dbReference type="ARBA" id="ARBA00007072"/>
    </source>
</evidence>
<organism evidence="12 13">
    <name type="scientific">Circinella minor</name>
    <dbReference type="NCBI Taxonomy" id="1195481"/>
    <lineage>
        <taxon>Eukaryota</taxon>
        <taxon>Fungi</taxon>
        <taxon>Fungi incertae sedis</taxon>
        <taxon>Mucoromycota</taxon>
        <taxon>Mucoromycotina</taxon>
        <taxon>Mucoromycetes</taxon>
        <taxon>Mucorales</taxon>
        <taxon>Lichtheimiaceae</taxon>
        <taxon>Circinella</taxon>
    </lineage>
</organism>
<dbReference type="Proteomes" id="UP000646827">
    <property type="component" value="Unassembled WGS sequence"/>
</dbReference>
<keyword evidence="8" id="KW-0624">Polysaccharide degradation</keyword>
<evidence type="ECO:0000256" key="8">
    <source>
        <dbReference type="ARBA" id="ARBA00023326"/>
    </source>
</evidence>
<keyword evidence="13" id="KW-1185">Reference proteome</keyword>
<dbReference type="GO" id="GO:0030245">
    <property type="term" value="P:cellulose catabolic process"/>
    <property type="evidence" value="ECO:0007669"/>
    <property type="project" value="UniProtKB-KW"/>
</dbReference>
<keyword evidence="6" id="KW-0119">Carbohydrate metabolism</keyword>